<dbReference type="GeneID" id="42365111"/>
<gene>
    <name evidence="2" type="ORF">LC1Nh_0724</name>
</gene>
<dbReference type="Proteomes" id="UP000377803">
    <property type="component" value="Chromosome"/>
</dbReference>
<evidence type="ECO:0000256" key="1">
    <source>
        <dbReference type="SAM" id="Phobius"/>
    </source>
</evidence>
<proteinExistence type="predicted"/>
<sequence length="62" mass="7586">MRDYPTFDELRKKMEEEFREREKRRRRGRIKKKIQKAFLVMTGIVLALTIAKTMLARSKDRD</sequence>
<reference evidence="3" key="1">
    <citation type="submission" date="2019-05" db="EMBL/GenBank/DDBJ databases">
        <title>Candidatus Nanohalobium constans, a novel model system to study the DPANN nano-sized archaea: genomic and physiological characterization of a nanoarchaeon co-cultured with its chitinotrophic host.</title>
        <authorList>
            <person name="La Cono V."/>
            <person name="Arcadi E."/>
            <person name="Crisafi F."/>
            <person name="Denaro R."/>
            <person name="La Spada G."/>
            <person name="Messina E."/>
            <person name="Smedile F."/>
            <person name="Toshchakov S.V."/>
            <person name="Shevchenko M.A."/>
            <person name="Golyshin P.N."/>
            <person name="Golyshina O.V."/>
            <person name="Ferrer M."/>
            <person name="Rohde M."/>
            <person name="Mushegian A."/>
            <person name="Sorokin D.Y."/>
            <person name="Giuliano L."/>
            <person name="Yakimov M.M."/>
        </authorList>
    </citation>
    <scope>NUCLEOTIDE SEQUENCE [LARGE SCALE GENOMIC DNA]</scope>
    <source>
        <strain evidence="3">LC1Nh</strain>
    </source>
</reference>
<keyword evidence="1" id="KW-1133">Transmembrane helix</keyword>
<keyword evidence="3" id="KW-1185">Reference proteome</keyword>
<dbReference type="EMBL" id="CP040089">
    <property type="protein sequence ID" value="QGA80612.1"/>
    <property type="molecule type" value="Genomic_DNA"/>
</dbReference>
<accession>A0A5Q0UG37</accession>
<organism evidence="2 3">
    <name type="scientific">Candidatus Nanohalobium constans</name>
    <dbReference type="NCBI Taxonomy" id="2565781"/>
    <lineage>
        <taxon>Archaea</taxon>
        <taxon>Candidatus Nanohalarchaeota</taxon>
        <taxon>Candidatus Nanohalobia</taxon>
        <taxon>Candidatus Nanohalobiales</taxon>
        <taxon>Candidatus Nanohalobiaceae</taxon>
        <taxon>Candidatus Nanohalobium</taxon>
    </lineage>
</organism>
<evidence type="ECO:0000313" key="3">
    <source>
        <dbReference type="Proteomes" id="UP000377803"/>
    </source>
</evidence>
<dbReference type="RefSeq" id="WP_153550352.1">
    <property type="nucleotide sequence ID" value="NZ_CP040089.1"/>
</dbReference>
<dbReference type="AlphaFoldDB" id="A0A5Q0UG37"/>
<feature type="transmembrane region" description="Helical" evidence="1">
    <location>
        <begin position="34"/>
        <end position="55"/>
    </location>
</feature>
<name>A0A5Q0UG37_9ARCH</name>
<protein>
    <submittedName>
        <fullName evidence="2">Uncharacterized protein</fullName>
    </submittedName>
</protein>
<dbReference type="KEGG" id="ncon:LC1Nh_0724"/>
<evidence type="ECO:0000313" key="2">
    <source>
        <dbReference type="EMBL" id="QGA80612.1"/>
    </source>
</evidence>
<keyword evidence="1" id="KW-0472">Membrane</keyword>
<keyword evidence="1" id="KW-0812">Transmembrane</keyword>